<evidence type="ECO:0000256" key="4">
    <source>
        <dbReference type="ARBA" id="ARBA00007920"/>
    </source>
</evidence>
<name>A0A4Q4TXZ5_9PEZI</name>
<comment type="similarity">
    <text evidence="4">Belongs to the putative lipase ROG1 family.</text>
</comment>
<evidence type="ECO:0000256" key="8">
    <source>
        <dbReference type="SAM" id="MobiDB-lite"/>
    </source>
</evidence>
<keyword evidence="11" id="KW-1185">Reference proteome</keyword>
<dbReference type="SUPFAM" id="SSF53474">
    <property type="entry name" value="alpha/beta-Hydrolases"/>
    <property type="match status" value="1"/>
</dbReference>
<evidence type="ECO:0000256" key="5">
    <source>
        <dbReference type="ARBA" id="ARBA00022824"/>
    </source>
</evidence>
<evidence type="ECO:0000259" key="9">
    <source>
        <dbReference type="Pfam" id="PF05057"/>
    </source>
</evidence>
<dbReference type="EMBL" id="QJNU01000005">
    <property type="protein sequence ID" value="RYP11187.1"/>
    <property type="molecule type" value="Genomic_DNA"/>
</dbReference>
<comment type="subcellular location">
    <subcellularLocation>
        <location evidence="2">Endoplasmic reticulum</location>
    </subcellularLocation>
    <subcellularLocation>
        <location evidence="3">Membrane</location>
    </subcellularLocation>
    <subcellularLocation>
        <location evidence="1">Mitochondrion</location>
    </subcellularLocation>
</comment>
<dbReference type="AlphaFoldDB" id="A0A4Q4TXZ5"/>
<comment type="caution">
    <text evidence="10">The sequence shown here is derived from an EMBL/GenBank/DDBJ whole genome shotgun (WGS) entry which is preliminary data.</text>
</comment>
<feature type="compositionally biased region" description="Gly residues" evidence="8">
    <location>
        <begin position="420"/>
        <end position="432"/>
    </location>
</feature>
<feature type="compositionally biased region" description="Low complexity" evidence="8">
    <location>
        <begin position="391"/>
        <end position="400"/>
    </location>
</feature>
<keyword evidence="7" id="KW-0472">Membrane</keyword>
<dbReference type="Gene3D" id="3.40.50.1820">
    <property type="entry name" value="alpha/beta hydrolase"/>
    <property type="match status" value="1"/>
</dbReference>
<dbReference type="PANTHER" id="PTHR48182">
    <property type="entry name" value="PROTEIN SERAC1"/>
    <property type="match status" value="1"/>
</dbReference>
<dbReference type="GO" id="GO:0005739">
    <property type="term" value="C:mitochondrion"/>
    <property type="evidence" value="ECO:0007669"/>
    <property type="project" value="UniProtKB-SubCell"/>
</dbReference>
<evidence type="ECO:0000313" key="11">
    <source>
        <dbReference type="Proteomes" id="UP000293360"/>
    </source>
</evidence>
<proteinExistence type="inferred from homology"/>
<dbReference type="PANTHER" id="PTHR48182:SF2">
    <property type="entry name" value="PROTEIN SERAC1"/>
    <property type="match status" value="1"/>
</dbReference>
<feature type="compositionally biased region" description="Gly residues" evidence="8">
    <location>
        <begin position="401"/>
        <end position="411"/>
    </location>
</feature>
<feature type="compositionally biased region" description="Basic and acidic residues" evidence="8">
    <location>
        <begin position="434"/>
        <end position="448"/>
    </location>
</feature>
<dbReference type="Pfam" id="PF05057">
    <property type="entry name" value="DUF676"/>
    <property type="match status" value="1"/>
</dbReference>
<feature type="compositionally biased region" description="Polar residues" evidence="8">
    <location>
        <begin position="363"/>
        <end position="374"/>
    </location>
</feature>
<evidence type="ECO:0000256" key="1">
    <source>
        <dbReference type="ARBA" id="ARBA00004173"/>
    </source>
</evidence>
<dbReference type="GO" id="GO:0016020">
    <property type="term" value="C:membrane"/>
    <property type="evidence" value="ECO:0007669"/>
    <property type="project" value="UniProtKB-SubCell"/>
</dbReference>
<gene>
    <name evidence="10" type="ORF">DL764_000212</name>
</gene>
<sequence>MYSHSSRTVRISGIPPDAEVQDLVEYAKWLSEGPVTTKSWIFRRIGATSRQPEVAIGIIDSTVVSLAPQMQYKTGTITFSSKAIKRRAVKRHGRWKCDDVFNSLTVLHAAAVPELDICAVHGLNGNAFDTWAADGHMWLRDFLPTHARFRNSRIMTFGYSSLLQDGRNAAGLTEWAHSLLQSVASVRKSQSEGARPLIFVCHSLGGLVVREAMIQLHDFPGRYQGLGVDQCGLLFLSTPHSGATAADWNDYMLELAEHIGKIRGRDFTQMLGSFNNESRKAKERFGLINPIPPYVCLGETRESSVRGYSKMIVTLDSAGLNNQPAQGVDGADHRTICRYARDTDAGYVQITECLEHVSDRLQNDNAGPATTTLSRRLLSPPDHPWGGTLNARDGPARAGNARGGDAWGGDARGGDARGGDAWGGDAWGGAARGGDARGDSARGGDARGGDAWFS</sequence>
<dbReference type="OrthoDB" id="194358at2759"/>
<organism evidence="10 11">
    <name type="scientific">Monosporascus ibericus</name>
    <dbReference type="NCBI Taxonomy" id="155417"/>
    <lineage>
        <taxon>Eukaryota</taxon>
        <taxon>Fungi</taxon>
        <taxon>Dikarya</taxon>
        <taxon>Ascomycota</taxon>
        <taxon>Pezizomycotina</taxon>
        <taxon>Sordariomycetes</taxon>
        <taxon>Xylariomycetidae</taxon>
        <taxon>Xylariales</taxon>
        <taxon>Xylariales incertae sedis</taxon>
        <taxon>Monosporascus</taxon>
    </lineage>
</organism>
<feature type="domain" description="DUF676" evidence="9">
    <location>
        <begin position="119"/>
        <end position="257"/>
    </location>
</feature>
<dbReference type="InterPro" id="IPR007751">
    <property type="entry name" value="DUF676_lipase-like"/>
</dbReference>
<evidence type="ECO:0000256" key="3">
    <source>
        <dbReference type="ARBA" id="ARBA00004370"/>
    </source>
</evidence>
<evidence type="ECO:0000256" key="2">
    <source>
        <dbReference type="ARBA" id="ARBA00004240"/>
    </source>
</evidence>
<evidence type="ECO:0000256" key="6">
    <source>
        <dbReference type="ARBA" id="ARBA00023128"/>
    </source>
</evidence>
<reference evidence="10 11" key="1">
    <citation type="submission" date="2018-06" db="EMBL/GenBank/DDBJ databases">
        <title>Complete Genomes of Monosporascus.</title>
        <authorList>
            <person name="Robinson A.J."/>
            <person name="Natvig D.O."/>
        </authorList>
    </citation>
    <scope>NUCLEOTIDE SEQUENCE [LARGE SCALE GENOMIC DNA]</scope>
    <source>
        <strain evidence="10 11">CBS 110550</strain>
    </source>
</reference>
<evidence type="ECO:0000256" key="7">
    <source>
        <dbReference type="ARBA" id="ARBA00023136"/>
    </source>
</evidence>
<keyword evidence="5" id="KW-0256">Endoplasmic reticulum</keyword>
<dbReference type="GO" id="GO:0005783">
    <property type="term" value="C:endoplasmic reticulum"/>
    <property type="evidence" value="ECO:0007669"/>
    <property type="project" value="UniProtKB-SubCell"/>
</dbReference>
<dbReference type="InterPro" id="IPR052374">
    <property type="entry name" value="SERAC1"/>
</dbReference>
<feature type="region of interest" description="Disordered" evidence="8">
    <location>
        <begin position="362"/>
        <end position="454"/>
    </location>
</feature>
<dbReference type="Proteomes" id="UP000293360">
    <property type="component" value="Unassembled WGS sequence"/>
</dbReference>
<evidence type="ECO:0000313" key="10">
    <source>
        <dbReference type="EMBL" id="RYP11187.1"/>
    </source>
</evidence>
<dbReference type="InterPro" id="IPR029058">
    <property type="entry name" value="AB_hydrolase_fold"/>
</dbReference>
<protein>
    <recommendedName>
        <fullName evidence="9">DUF676 domain-containing protein</fullName>
    </recommendedName>
</protein>
<accession>A0A4Q4TXZ5</accession>
<keyword evidence="6" id="KW-0496">Mitochondrion</keyword>